<dbReference type="AlphaFoldDB" id="A0A426YPX2"/>
<comment type="caution">
    <text evidence="1">The sequence shown here is derived from an EMBL/GenBank/DDBJ whole genome shotgun (WGS) entry which is preliminary data.</text>
</comment>
<protein>
    <submittedName>
        <fullName evidence="1">Uncharacterized protein</fullName>
    </submittedName>
</protein>
<name>A0A426YPX2_ENSVE</name>
<evidence type="ECO:0000313" key="1">
    <source>
        <dbReference type="EMBL" id="RRT53781.1"/>
    </source>
</evidence>
<organism evidence="1 2">
    <name type="scientific">Ensete ventricosum</name>
    <name type="common">Abyssinian banana</name>
    <name type="synonym">Musa ensete</name>
    <dbReference type="NCBI Taxonomy" id="4639"/>
    <lineage>
        <taxon>Eukaryota</taxon>
        <taxon>Viridiplantae</taxon>
        <taxon>Streptophyta</taxon>
        <taxon>Embryophyta</taxon>
        <taxon>Tracheophyta</taxon>
        <taxon>Spermatophyta</taxon>
        <taxon>Magnoliopsida</taxon>
        <taxon>Liliopsida</taxon>
        <taxon>Zingiberales</taxon>
        <taxon>Musaceae</taxon>
        <taxon>Ensete</taxon>
    </lineage>
</organism>
<sequence length="108" mass="11733">MVHVKTAAAESSEEQQFLYECRSALSIDEMTDAILGTHALQSHIQSLALLIRQRLLADPSLAGNPTAPFCRLLLYFSDLCDISVASIACPVCQHGKAAESSSFDHNLE</sequence>
<evidence type="ECO:0000313" key="2">
    <source>
        <dbReference type="Proteomes" id="UP000287651"/>
    </source>
</evidence>
<dbReference type="EMBL" id="AMZH03010949">
    <property type="protein sequence ID" value="RRT53781.1"/>
    <property type="molecule type" value="Genomic_DNA"/>
</dbReference>
<feature type="non-terminal residue" evidence="1">
    <location>
        <position position="108"/>
    </location>
</feature>
<reference evidence="1 2" key="1">
    <citation type="journal article" date="2014" name="Agronomy (Basel)">
        <title>A Draft Genome Sequence for Ensete ventricosum, the Drought-Tolerant Tree Against Hunger.</title>
        <authorList>
            <person name="Harrison J."/>
            <person name="Moore K.A."/>
            <person name="Paszkiewicz K."/>
            <person name="Jones T."/>
            <person name="Grant M."/>
            <person name="Ambacheew D."/>
            <person name="Muzemil S."/>
            <person name="Studholme D.J."/>
        </authorList>
    </citation>
    <scope>NUCLEOTIDE SEQUENCE [LARGE SCALE GENOMIC DNA]</scope>
</reference>
<dbReference type="Proteomes" id="UP000287651">
    <property type="component" value="Unassembled WGS sequence"/>
</dbReference>
<accession>A0A426YPX2</accession>
<gene>
    <name evidence="1" type="ORF">B296_00048122</name>
</gene>
<proteinExistence type="predicted"/>